<evidence type="ECO:0000313" key="3">
    <source>
        <dbReference type="EMBL" id="RVU39741.1"/>
    </source>
</evidence>
<comment type="caution">
    <text evidence="3">The sequence shown here is derived from an EMBL/GenBank/DDBJ whole genome shotgun (WGS) entry which is preliminary data.</text>
</comment>
<feature type="domain" description="Potassium channel" evidence="2">
    <location>
        <begin position="25"/>
        <end position="102"/>
    </location>
</feature>
<reference evidence="4" key="1">
    <citation type="submission" date="2019-01" db="EMBL/GenBank/DDBJ databases">
        <title>Gri0909 isolated from a small marine red alga.</title>
        <authorList>
            <person name="Kim J."/>
            <person name="Jeong S.E."/>
            <person name="Jeon C.O."/>
        </authorList>
    </citation>
    <scope>NUCLEOTIDE SEQUENCE [LARGE SCALE GENOMIC DNA]</scope>
    <source>
        <strain evidence="4">Gri0909</strain>
    </source>
</reference>
<keyword evidence="4" id="KW-1185">Reference proteome</keyword>
<keyword evidence="1" id="KW-0472">Membrane</keyword>
<feature type="transmembrane region" description="Helical" evidence="1">
    <location>
        <begin position="7"/>
        <end position="36"/>
    </location>
</feature>
<dbReference type="EMBL" id="SADE01000001">
    <property type="protein sequence ID" value="RVU39741.1"/>
    <property type="molecule type" value="Genomic_DNA"/>
</dbReference>
<dbReference type="Pfam" id="PF07885">
    <property type="entry name" value="Ion_trans_2"/>
    <property type="match status" value="1"/>
</dbReference>
<name>A0A3S2W8D4_9PROT</name>
<sequence>MHGDRFAFVHVVAATSSIVLMHFAEMLLFGVVYMLVSEYAQVGHIHGAVHIRDYFYFSASSYTSLGYGDLYPTGPLRLLAGVEALIGLTLIGWTVAFTFPYVTKRKL</sequence>
<dbReference type="InterPro" id="IPR013099">
    <property type="entry name" value="K_chnl_dom"/>
</dbReference>
<keyword evidence="3" id="KW-0407">Ion channel</keyword>
<dbReference type="Gene3D" id="1.10.287.70">
    <property type="match status" value="1"/>
</dbReference>
<evidence type="ECO:0000256" key="1">
    <source>
        <dbReference type="SAM" id="Phobius"/>
    </source>
</evidence>
<keyword evidence="1" id="KW-0812">Transmembrane</keyword>
<dbReference type="AlphaFoldDB" id="A0A3S2W8D4"/>
<proteinExistence type="predicted"/>
<feature type="transmembrane region" description="Helical" evidence="1">
    <location>
        <begin position="78"/>
        <end position="102"/>
    </location>
</feature>
<accession>A0A3S2W8D4</accession>
<protein>
    <submittedName>
        <fullName evidence="3">Two pore domain potassium channel family protein</fullName>
    </submittedName>
</protein>
<evidence type="ECO:0000313" key="4">
    <source>
        <dbReference type="Proteomes" id="UP000287447"/>
    </source>
</evidence>
<organism evidence="3 4">
    <name type="scientific">Hwanghaeella grinnelliae</name>
    <dbReference type="NCBI Taxonomy" id="2500179"/>
    <lineage>
        <taxon>Bacteria</taxon>
        <taxon>Pseudomonadati</taxon>
        <taxon>Pseudomonadota</taxon>
        <taxon>Alphaproteobacteria</taxon>
        <taxon>Rhodospirillales</taxon>
        <taxon>Rhodospirillaceae</taxon>
        <taxon>Hwanghaeella</taxon>
    </lineage>
</organism>
<keyword evidence="3" id="KW-0406">Ion transport</keyword>
<dbReference type="SUPFAM" id="SSF81324">
    <property type="entry name" value="Voltage-gated potassium channels"/>
    <property type="match status" value="1"/>
</dbReference>
<dbReference type="Proteomes" id="UP000287447">
    <property type="component" value="Unassembled WGS sequence"/>
</dbReference>
<keyword evidence="3" id="KW-0813">Transport</keyword>
<gene>
    <name evidence="3" type="ORF">EOI86_03950</name>
</gene>
<dbReference type="GO" id="GO:0034220">
    <property type="term" value="P:monoatomic ion transmembrane transport"/>
    <property type="evidence" value="ECO:0007669"/>
    <property type="project" value="UniProtKB-KW"/>
</dbReference>
<dbReference type="OrthoDB" id="2974133at2"/>
<evidence type="ECO:0000259" key="2">
    <source>
        <dbReference type="Pfam" id="PF07885"/>
    </source>
</evidence>
<keyword evidence="1" id="KW-1133">Transmembrane helix</keyword>